<name>A0AAV4X6Z5_CAEEX</name>
<keyword evidence="2" id="KW-1185">Reference proteome</keyword>
<reference evidence="1 2" key="1">
    <citation type="submission" date="2021-06" db="EMBL/GenBank/DDBJ databases">
        <title>Caerostris extrusa draft genome.</title>
        <authorList>
            <person name="Kono N."/>
            <person name="Arakawa K."/>
        </authorList>
    </citation>
    <scope>NUCLEOTIDE SEQUENCE [LARGE SCALE GENOMIC DNA]</scope>
</reference>
<dbReference type="EMBL" id="BPLR01017312">
    <property type="protein sequence ID" value="GIY90339.1"/>
    <property type="molecule type" value="Genomic_DNA"/>
</dbReference>
<dbReference type="Proteomes" id="UP001054945">
    <property type="component" value="Unassembled WGS sequence"/>
</dbReference>
<dbReference type="AlphaFoldDB" id="A0AAV4X6Z5"/>
<comment type="caution">
    <text evidence="1">The sequence shown here is derived from an EMBL/GenBank/DDBJ whole genome shotgun (WGS) entry which is preliminary data.</text>
</comment>
<proteinExistence type="predicted"/>
<organism evidence="1 2">
    <name type="scientific">Caerostris extrusa</name>
    <name type="common">Bark spider</name>
    <name type="synonym">Caerostris bankana</name>
    <dbReference type="NCBI Taxonomy" id="172846"/>
    <lineage>
        <taxon>Eukaryota</taxon>
        <taxon>Metazoa</taxon>
        <taxon>Ecdysozoa</taxon>
        <taxon>Arthropoda</taxon>
        <taxon>Chelicerata</taxon>
        <taxon>Arachnida</taxon>
        <taxon>Araneae</taxon>
        <taxon>Araneomorphae</taxon>
        <taxon>Entelegynae</taxon>
        <taxon>Araneoidea</taxon>
        <taxon>Araneidae</taxon>
        <taxon>Caerostris</taxon>
    </lineage>
</organism>
<protein>
    <submittedName>
        <fullName evidence="1">Uncharacterized protein</fullName>
    </submittedName>
</protein>
<accession>A0AAV4X6Z5</accession>
<evidence type="ECO:0000313" key="2">
    <source>
        <dbReference type="Proteomes" id="UP001054945"/>
    </source>
</evidence>
<gene>
    <name evidence="1" type="ORF">CEXT_70201</name>
</gene>
<sequence length="85" mass="9742">MRDGRYGITLSPVSRTRKGDACNPGTACLKSTNTRFDKDIPQAEFRMAWLRTLKHSHCFSTQDLHQEWDSLENSFCTMSRPGYLA</sequence>
<evidence type="ECO:0000313" key="1">
    <source>
        <dbReference type="EMBL" id="GIY90339.1"/>
    </source>
</evidence>